<sequence>MRALFRATIATPLSLGWYEPGVLDERFYIRPASVKGVWRWWARAFVGGVLYERGCLKGRRGRDVFLAPTREEAEAVMRHVGKTLGLGYAGEEGAQASQFRLRVRVLRRPEKGVARRREGLVRVAGRQAALQRFKLLTLNNDVEYAVGGEFEIEVEAEVDRRVFNASVGVLAVALTLSGLGKGSRKALGDLDVVEARGVQLPNSLPKLVEEVRAAVAELIRDRCPGRPQGLPPMPVVTAEKWSGAELAAVYEAGLGFEDLHNFFLRPARAKALTGNYAARDPLREKLAAWVLGLPREQRGTGYTSPLERRASTIIAAYHGQRHLVGGGRGYLTVLISGDWPTEIEWSGAGSERIRIDEAKILDAYKTAVEEFAAYAQRLRSNVTKIWP</sequence>
<dbReference type="RefSeq" id="WP_011848969.1">
    <property type="nucleotide sequence ID" value="NC_009073.1"/>
</dbReference>
<dbReference type="KEGG" id="pcl:Pcal_0275"/>
<evidence type="ECO:0000256" key="1">
    <source>
        <dbReference type="ARBA" id="ARBA00023118"/>
    </source>
</evidence>
<feature type="domain" description="CRISPR type III-associated protein" evidence="2">
    <location>
        <begin position="10"/>
        <end position="108"/>
    </location>
</feature>
<evidence type="ECO:0000313" key="3">
    <source>
        <dbReference type="EMBL" id="ABO07712.1"/>
    </source>
</evidence>
<dbReference type="AlphaFoldDB" id="A3MSU5"/>
<accession>A3MSU5</accession>
<gene>
    <name evidence="3" type="ordered locus">Pcal_0275</name>
</gene>
<dbReference type="InterPro" id="IPR005537">
    <property type="entry name" value="RAMP_III_fam"/>
</dbReference>
<dbReference type="STRING" id="410359.Pcal_0275"/>
<dbReference type="GO" id="GO:0051607">
    <property type="term" value="P:defense response to virus"/>
    <property type="evidence" value="ECO:0007669"/>
    <property type="project" value="UniProtKB-KW"/>
</dbReference>
<evidence type="ECO:0000313" key="4">
    <source>
        <dbReference type="Proteomes" id="UP000001431"/>
    </source>
</evidence>
<evidence type="ECO:0000259" key="2">
    <source>
        <dbReference type="Pfam" id="PF03787"/>
    </source>
</evidence>
<dbReference type="OrthoDB" id="102565at2157"/>
<dbReference type="GeneID" id="4908722"/>
<reference evidence="3" key="1">
    <citation type="submission" date="2007-02" db="EMBL/GenBank/DDBJ databases">
        <title>Complete sequence of Pyrobaculum calidifontis JCM 11548.</title>
        <authorList>
            <consortium name="US DOE Joint Genome Institute"/>
            <person name="Copeland A."/>
            <person name="Lucas S."/>
            <person name="Lapidus A."/>
            <person name="Barry K."/>
            <person name="Glavina del Rio T."/>
            <person name="Dalin E."/>
            <person name="Tice H."/>
            <person name="Pitluck S."/>
            <person name="Chain P."/>
            <person name="Malfatti S."/>
            <person name="Shin M."/>
            <person name="Vergez L."/>
            <person name="Schmutz J."/>
            <person name="Larimer F."/>
            <person name="Land M."/>
            <person name="Hauser L."/>
            <person name="Kyrpides N."/>
            <person name="Mikhailova N."/>
            <person name="Cozen A.E."/>
            <person name="Fitz-Gibbon S.T."/>
            <person name="House C.H."/>
            <person name="Saltikov C."/>
            <person name="Lowe T.M."/>
            <person name="Richardson P."/>
        </authorList>
    </citation>
    <scope>NUCLEOTIDE SEQUENCE [LARGE SCALE GENOMIC DNA]</scope>
    <source>
        <strain evidence="3">JCM 11548</strain>
    </source>
</reference>
<proteinExistence type="predicted"/>
<keyword evidence="1" id="KW-0051">Antiviral defense</keyword>
<dbReference type="Proteomes" id="UP000001431">
    <property type="component" value="Chromosome"/>
</dbReference>
<dbReference type="EMBL" id="CP000561">
    <property type="protein sequence ID" value="ABO07712.1"/>
    <property type="molecule type" value="Genomic_DNA"/>
</dbReference>
<name>A3MSU5_PYRCJ</name>
<dbReference type="Pfam" id="PF03787">
    <property type="entry name" value="RAMPs"/>
    <property type="match status" value="1"/>
</dbReference>
<dbReference type="HOGENOM" id="CLU_658254_0_0_2"/>
<dbReference type="eggNOG" id="arCOG03891">
    <property type="taxonomic scope" value="Archaea"/>
</dbReference>
<keyword evidence="4" id="KW-1185">Reference proteome</keyword>
<organism evidence="3 4">
    <name type="scientific">Pyrobaculum calidifontis (strain DSM 21063 / JCM 11548 / VA1)</name>
    <dbReference type="NCBI Taxonomy" id="410359"/>
    <lineage>
        <taxon>Archaea</taxon>
        <taxon>Thermoproteota</taxon>
        <taxon>Thermoprotei</taxon>
        <taxon>Thermoproteales</taxon>
        <taxon>Thermoproteaceae</taxon>
        <taxon>Pyrobaculum</taxon>
    </lineage>
</organism>
<protein>
    <submittedName>
        <fullName evidence="3">CRISPR-associated RAMP protein, Cmr1 family</fullName>
    </submittedName>
</protein>